<dbReference type="EMBL" id="CP058905">
    <property type="protein sequence ID" value="QLJ98471.1"/>
    <property type="molecule type" value="Genomic_DNA"/>
</dbReference>
<sequence>MILAVSMAFVLAGCGGGHEGNWSNEQLQKDGAAAVKRDLGKDVTLQCEGGLTNRQGSSIRCKGSDGLAYIIDVKSEGELRASGGTQSFPAPAGRSR</sequence>
<proteinExistence type="predicted"/>
<accession>A0A7D6CFQ8</accession>
<gene>
    <name evidence="1" type="ORF">HZU44_28025</name>
</gene>
<evidence type="ECO:0000313" key="1">
    <source>
        <dbReference type="EMBL" id="QLJ98471.1"/>
    </source>
</evidence>
<protein>
    <recommendedName>
        <fullName evidence="2">DUF4333 domain-containing protein</fullName>
    </recommendedName>
</protein>
<dbReference type="AlphaFoldDB" id="A0A7D6CFQ8"/>
<reference evidence="1" key="1">
    <citation type="submission" date="2020-08" db="EMBL/GenBank/DDBJ databases">
        <title>A bifunctional nitrone conjugated secondary metabolite targeting the ribosome.</title>
        <authorList>
            <person name="Limbrick E.M."/>
            <person name="Graf M."/>
            <person name="Derewacz D.K."/>
            <person name="Nguyen F."/>
            <person name="Spraggins J.M."/>
            <person name="Wieland M."/>
            <person name="Ynigez-Gutierrez A.E."/>
            <person name="Reisman B.J."/>
            <person name="Zinshteyn B."/>
            <person name="McCulloch K."/>
            <person name="Iverson T.M."/>
            <person name="Green R."/>
            <person name="Wilson D.N."/>
            <person name="Bachmann B.O."/>
        </authorList>
    </citation>
    <scope>NUCLEOTIDE SEQUENCE</scope>
    <source>
        <strain evidence="1">Africana</strain>
    </source>
</reference>
<evidence type="ECO:0008006" key="2">
    <source>
        <dbReference type="Google" id="ProtNLM"/>
    </source>
</evidence>
<organism evidence="1">
    <name type="scientific">Micromonospora carbonacea</name>
    <dbReference type="NCBI Taxonomy" id="47853"/>
    <lineage>
        <taxon>Bacteria</taxon>
        <taxon>Bacillati</taxon>
        <taxon>Actinomycetota</taxon>
        <taxon>Actinomycetes</taxon>
        <taxon>Micromonosporales</taxon>
        <taxon>Micromonosporaceae</taxon>
        <taxon>Micromonospora</taxon>
    </lineage>
</organism>
<name>A0A7D6CFQ8_9ACTN</name>